<dbReference type="AlphaFoldDB" id="A0A917E9Z7"/>
<feature type="transmembrane region" description="Helical" evidence="10">
    <location>
        <begin position="159"/>
        <end position="176"/>
    </location>
</feature>
<name>A0A917E9Z7_9FLAO</name>
<evidence type="ECO:0000313" key="12">
    <source>
        <dbReference type="Proteomes" id="UP000599688"/>
    </source>
</evidence>
<dbReference type="PANTHER" id="PTHR36122">
    <property type="entry name" value="NICOTINAMIDE RIBOSIDE TRANSPORTER PNUC"/>
    <property type="match status" value="1"/>
</dbReference>
<gene>
    <name evidence="11" type="primary">pnuC</name>
    <name evidence="11" type="ORF">GCM10010831_13700</name>
</gene>
<keyword evidence="7 10" id="KW-0812">Transmembrane</keyword>
<keyword evidence="6" id="KW-1003">Cell membrane</keyword>
<comment type="similarity">
    <text evidence="3">Belongs to the nicotinamide ribonucleoside (NR) uptake permease (TC 4.B.1) family.</text>
</comment>
<dbReference type="NCBIfam" id="TIGR01528">
    <property type="entry name" value="NMN_trans_PnuC"/>
    <property type="match status" value="1"/>
</dbReference>
<dbReference type="Proteomes" id="UP000599688">
    <property type="component" value="Unassembled WGS sequence"/>
</dbReference>
<dbReference type="RefSeq" id="WP_188406083.1">
    <property type="nucleotide sequence ID" value="NZ_BMGL01000007.1"/>
</dbReference>
<feature type="transmembrane region" description="Helical" evidence="10">
    <location>
        <begin position="43"/>
        <end position="62"/>
    </location>
</feature>
<keyword evidence="5" id="KW-0813">Transport</keyword>
<feature type="transmembrane region" description="Helical" evidence="10">
    <location>
        <begin position="132"/>
        <end position="152"/>
    </location>
</feature>
<feature type="transmembrane region" description="Helical" evidence="10">
    <location>
        <begin position="106"/>
        <end position="126"/>
    </location>
</feature>
<feature type="transmembrane region" description="Helical" evidence="10">
    <location>
        <begin position="18"/>
        <end position="36"/>
    </location>
</feature>
<dbReference type="GO" id="GO:0005886">
    <property type="term" value="C:plasma membrane"/>
    <property type="evidence" value="ECO:0007669"/>
    <property type="project" value="UniProtKB-SubCell"/>
</dbReference>
<evidence type="ECO:0000256" key="8">
    <source>
        <dbReference type="ARBA" id="ARBA00022989"/>
    </source>
</evidence>
<protein>
    <recommendedName>
        <fullName evidence="4">Nicotinamide riboside transporter PnuC</fullName>
    </recommendedName>
</protein>
<evidence type="ECO:0000256" key="1">
    <source>
        <dbReference type="ARBA" id="ARBA00002672"/>
    </source>
</evidence>
<evidence type="ECO:0000256" key="3">
    <source>
        <dbReference type="ARBA" id="ARBA00006669"/>
    </source>
</evidence>
<dbReference type="GO" id="GO:0034257">
    <property type="term" value="F:nicotinamide riboside transmembrane transporter activity"/>
    <property type="evidence" value="ECO:0007669"/>
    <property type="project" value="InterPro"/>
</dbReference>
<organism evidence="11 12">
    <name type="scientific">Psychroflexus salis</name>
    <dbReference type="NCBI Taxonomy" id="1526574"/>
    <lineage>
        <taxon>Bacteria</taxon>
        <taxon>Pseudomonadati</taxon>
        <taxon>Bacteroidota</taxon>
        <taxon>Flavobacteriia</taxon>
        <taxon>Flavobacteriales</taxon>
        <taxon>Flavobacteriaceae</taxon>
        <taxon>Psychroflexus</taxon>
    </lineage>
</organism>
<keyword evidence="9 10" id="KW-0472">Membrane</keyword>
<dbReference type="Pfam" id="PF04973">
    <property type="entry name" value="NMN_transporter"/>
    <property type="match status" value="1"/>
</dbReference>
<evidence type="ECO:0000256" key="10">
    <source>
        <dbReference type="SAM" id="Phobius"/>
    </source>
</evidence>
<reference evidence="11 12" key="1">
    <citation type="journal article" date="2014" name="Int. J. Syst. Evol. Microbiol.">
        <title>Complete genome sequence of Corynebacterium casei LMG S-19264T (=DSM 44701T), isolated from a smear-ripened cheese.</title>
        <authorList>
            <consortium name="US DOE Joint Genome Institute (JGI-PGF)"/>
            <person name="Walter F."/>
            <person name="Albersmeier A."/>
            <person name="Kalinowski J."/>
            <person name="Ruckert C."/>
        </authorList>
    </citation>
    <scope>NUCLEOTIDE SEQUENCE [LARGE SCALE GENOMIC DNA]</scope>
    <source>
        <strain evidence="11 12">CGMCC 1.12925</strain>
    </source>
</reference>
<keyword evidence="12" id="KW-1185">Reference proteome</keyword>
<comment type="function">
    <text evidence="1">Required for nicotinamide riboside transport across the inner membrane.</text>
</comment>
<dbReference type="EMBL" id="BMGL01000007">
    <property type="protein sequence ID" value="GGE13591.1"/>
    <property type="molecule type" value="Genomic_DNA"/>
</dbReference>
<dbReference type="InterPro" id="IPR006419">
    <property type="entry name" value="NMN_transpt_PnuC"/>
</dbReference>
<evidence type="ECO:0000256" key="9">
    <source>
        <dbReference type="ARBA" id="ARBA00023136"/>
    </source>
</evidence>
<accession>A0A917E9Z7</accession>
<evidence type="ECO:0000313" key="11">
    <source>
        <dbReference type="EMBL" id="GGE13591.1"/>
    </source>
</evidence>
<comment type="subcellular location">
    <subcellularLocation>
        <location evidence="2">Cell membrane</location>
        <topology evidence="2">Multi-pass membrane protein</topology>
    </subcellularLocation>
</comment>
<evidence type="ECO:0000256" key="7">
    <source>
        <dbReference type="ARBA" id="ARBA00022692"/>
    </source>
</evidence>
<sequence length="212" mass="24704">MNPIFNQLLEPYQGVETHLLVLEILGVFFGLLSVLFSKRDNILVFPTGIISTLIFVYILLVYGLLGDMLINAYYFIMSVYGWYMWTRKVSAEAFLPITSWTKKEQVKSLLLFVSTLIGVALVYQVFNKWENWVSYADVVTTGIFFVGMWLMAKKKIENWIFWIVGDFVSIPMYIYKGLLLTAIQYFIFGLIAIFAYYAWKKNLNKPKTELLK</sequence>
<evidence type="ECO:0000256" key="6">
    <source>
        <dbReference type="ARBA" id="ARBA00022475"/>
    </source>
</evidence>
<feature type="transmembrane region" description="Helical" evidence="10">
    <location>
        <begin position="68"/>
        <end position="85"/>
    </location>
</feature>
<evidence type="ECO:0000256" key="2">
    <source>
        <dbReference type="ARBA" id="ARBA00004651"/>
    </source>
</evidence>
<dbReference type="PANTHER" id="PTHR36122:SF2">
    <property type="entry name" value="NICOTINAMIDE RIBOSIDE TRANSPORTER PNUC"/>
    <property type="match status" value="1"/>
</dbReference>
<proteinExistence type="inferred from homology"/>
<keyword evidence="8 10" id="KW-1133">Transmembrane helix</keyword>
<evidence type="ECO:0000256" key="5">
    <source>
        <dbReference type="ARBA" id="ARBA00022448"/>
    </source>
</evidence>
<evidence type="ECO:0000256" key="4">
    <source>
        <dbReference type="ARBA" id="ARBA00017522"/>
    </source>
</evidence>
<comment type="caution">
    <text evidence="11">The sequence shown here is derived from an EMBL/GenBank/DDBJ whole genome shotgun (WGS) entry which is preliminary data.</text>
</comment>
<feature type="transmembrane region" description="Helical" evidence="10">
    <location>
        <begin position="182"/>
        <end position="199"/>
    </location>
</feature>